<dbReference type="AlphaFoldDB" id="A0A6C0LUR4"/>
<dbReference type="NCBIfam" id="TIGR01613">
    <property type="entry name" value="primase_Cterm"/>
    <property type="match status" value="1"/>
</dbReference>
<dbReference type="InterPro" id="IPR051620">
    <property type="entry name" value="ORF904-like_C"/>
</dbReference>
<name>A0A6C0LUR4_9ZZZZ</name>
<dbReference type="InterPro" id="IPR027417">
    <property type="entry name" value="P-loop_NTPase"/>
</dbReference>
<keyword evidence="2" id="KW-0378">Hydrolase</keyword>
<sequence length="906" mass="105130">MINVSIEQLLRNNYMDGTYNTHVSMTKPLGSFYFGNKVRETFWESYNERINENPDVVLGIAECPQNEIPIIVDIDLKIEDDGSIEFDKHLYSEEQLDQVIQAYQSVLRNVIEDCTDNNLMCIVLEKDPYYITTGETSFVKNGFHLHFPSIFVSRQDMAVHILPRVQKVIKDLKVFESLGIEDSSTVVDDAVIRNPWLVYGSRKSPDMDSYVVTQVVNSEGERVDLEEAFKDYELLDYLEQPINIVGNVKKNLARILSIFHSGRIIMEMKEGLVSPLKDELKKNDLKKPLAPHLEISVAESLKISEKLLPMLAPWRAEKYDEWMRIGWLLNNIGKGSADALEQWINFSGKCDEKFDEGTCVYEWGKMSFRDLTLGTLMHLAKIDNPEEYSKFKKEKVKLHVTNSLNGSHWDVAMALKALYGEEFVCASIPGKLWFQFRDHKWEEIEEGIFLRRRISDTIVKKYTDMLGECSEKLATCEDKAEQAMHNARIKQILKFVINLKSAPYKNNIMKEAMEVFYDRRFKAKLDQNPYLIGFRNGVYDLKTNIFRPGYPEDFISKCLPIDYIEFVESDECVQQIIEFLQKVFPDNSIRRYFLDTYSDIFVGGNSQKKVYIWTGEGDNAKSVTQNLFEMMLGELSIKFNTQYFTGKKISSGAANPELSRAAPPVRMATMDEPNGDEQLNNGELKKLSGGDKYWARDLFEKGKNTREITPMFTITLICNGLPKLRNSDKATWNRLRVIPFESTFVEPGKPCPPTFEEQLLEKKFPMDRTFTSKLPGMVKAFAWYLLQWRKKVTVRIEPEKVKEATAMYRRQNDLYRQFIEECIVESDSSLCLSELYSFFKDWFKEGWPNMQLPIKNQIKEYFEKLWGEPSRGCRWRGYRIRTIEEDVAAGEAVMMSPDDLIDYDGE</sequence>
<proteinExistence type="predicted"/>
<dbReference type="EMBL" id="MN740574">
    <property type="protein sequence ID" value="QHU34586.1"/>
    <property type="molecule type" value="Genomic_DNA"/>
</dbReference>
<dbReference type="Gene3D" id="3.40.50.300">
    <property type="entry name" value="P-loop containing nucleotide triphosphate hydrolases"/>
    <property type="match status" value="1"/>
</dbReference>
<dbReference type="Pfam" id="PF08707">
    <property type="entry name" value="PriCT_2"/>
    <property type="match status" value="1"/>
</dbReference>
<dbReference type="InterPro" id="IPR014819">
    <property type="entry name" value="PriCT_2"/>
</dbReference>
<evidence type="ECO:0000256" key="2">
    <source>
        <dbReference type="ARBA" id="ARBA00022801"/>
    </source>
</evidence>
<protein>
    <recommendedName>
        <fullName evidence="4">SF3 helicase domain-containing protein</fullName>
    </recommendedName>
</protein>
<accession>A0A6C0LUR4</accession>
<evidence type="ECO:0000256" key="3">
    <source>
        <dbReference type="ARBA" id="ARBA00022840"/>
    </source>
</evidence>
<dbReference type="Pfam" id="PF23162">
    <property type="entry name" value="AEP_C962R"/>
    <property type="match status" value="1"/>
</dbReference>
<dbReference type="InterPro" id="IPR006500">
    <property type="entry name" value="Helicase_put_C_phage/plasmid"/>
</dbReference>
<dbReference type="SMART" id="SM00885">
    <property type="entry name" value="D5_N"/>
    <property type="match status" value="1"/>
</dbReference>
<feature type="domain" description="SF3 helicase" evidence="4">
    <location>
        <begin position="575"/>
        <end position="753"/>
    </location>
</feature>
<dbReference type="PANTHER" id="PTHR35372">
    <property type="entry name" value="ATP BINDING PROTEIN-RELATED"/>
    <property type="match status" value="1"/>
</dbReference>
<keyword evidence="3" id="KW-0067">ATP-binding</keyword>
<dbReference type="GO" id="GO:0016817">
    <property type="term" value="F:hydrolase activity, acting on acid anhydrides"/>
    <property type="evidence" value="ECO:0007669"/>
    <property type="project" value="InterPro"/>
</dbReference>
<evidence type="ECO:0000313" key="5">
    <source>
        <dbReference type="EMBL" id="QHU34586.1"/>
    </source>
</evidence>
<dbReference type="InterPro" id="IPR056443">
    <property type="entry name" value="AEP_C962R"/>
</dbReference>
<dbReference type="SUPFAM" id="SSF52540">
    <property type="entry name" value="P-loop containing nucleoside triphosphate hydrolases"/>
    <property type="match status" value="1"/>
</dbReference>
<reference evidence="5" key="1">
    <citation type="journal article" date="2020" name="Nature">
        <title>Giant virus diversity and host interactions through global metagenomics.</title>
        <authorList>
            <person name="Schulz F."/>
            <person name="Roux S."/>
            <person name="Paez-Espino D."/>
            <person name="Jungbluth S."/>
            <person name="Walsh D.A."/>
            <person name="Denef V.J."/>
            <person name="McMahon K.D."/>
            <person name="Konstantinidis K.T."/>
            <person name="Eloe-Fadrosh E.A."/>
            <person name="Kyrpides N.C."/>
            <person name="Woyke T."/>
        </authorList>
    </citation>
    <scope>NUCLEOTIDE SEQUENCE</scope>
    <source>
        <strain evidence="5">GVMAG-S-1016713-169</strain>
    </source>
</reference>
<evidence type="ECO:0000259" key="4">
    <source>
        <dbReference type="PROSITE" id="PS51206"/>
    </source>
</evidence>
<dbReference type="PANTHER" id="PTHR35372:SF2">
    <property type="entry name" value="SF3 HELICASE DOMAIN-CONTAINING PROTEIN"/>
    <property type="match status" value="1"/>
</dbReference>
<dbReference type="InterPro" id="IPR014015">
    <property type="entry name" value="Helicase_SF3_DNA-vir"/>
</dbReference>
<evidence type="ECO:0000256" key="1">
    <source>
        <dbReference type="ARBA" id="ARBA00022741"/>
    </source>
</evidence>
<keyword evidence="1" id="KW-0547">Nucleotide-binding</keyword>
<dbReference type="PROSITE" id="PS51206">
    <property type="entry name" value="SF3_HELICASE_1"/>
    <property type="match status" value="1"/>
</dbReference>
<dbReference type="Pfam" id="PF08706">
    <property type="entry name" value="D5_N"/>
    <property type="match status" value="1"/>
</dbReference>
<dbReference type="GO" id="GO:0005524">
    <property type="term" value="F:ATP binding"/>
    <property type="evidence" value="ECO:0007669"/>
    <property type="project" value="UniProtKB-KW"/>
</dbReference>
<dbReference type="InterPro" id="IPR014818">
    <property type="entry name" value="Phage/plasmid_primase_P4_C"/>
</dbReference>
<organism evidence="5">
    <name type="scientific">viral metagenome</name>
    <dbReference type="NCBI Taxonomy" id="1070528"/>
    <lineage>
        <taxon>unclassified sequences</taxon>
        <taxon>metagenomes</taxon>
        <taxon>organismal metagenomes</taxon>
    </lineage>
</organism>